<dbReference type="GeneID" id="63682584"/>
<dbReference type="InterPro" id="IPR036291">
    <property type="entry name" value="NAD(P)-bd_dom_sf"/>
</dbReference>
<dbReference type="OrthoDB" id="2735536at2759"/>
<dbReference type="InterPro" id="IPR001509">
    <property type="entry name" value="Epimerase_deHydtase"/>
</dbReference>
<dbReference type="Proteomes" id="UP000030653">
    <property type="component" value="Unassembled WGS sequence"/>
</dbReference>
<accession>M5FUX0</accession>
<evidence type="ECO:0000313" key="4">
    <source>
        <dbReference type="EMBL" id="EJU00054.1"/>
    </source>
</evidence>
<sequence>MTVVSAPAKVLLTGVNGFIAVWILQDLLEQGYSVRGTVRSAPKGEFLKHKYAKYGDKLEIVVVDDITASGAFDESVKGVDAILHTAAPVTFSGDYDSVIKPAVESTKSILNSALAHGSSIKRVILTSSVVTLLEPHDPGYTYSDKDWNEYAVNEVKTKGDKAPGYLVYFAAKTLAEQEAWKWYGQHKREIRWDMATILPPYVFGPLVHEVNGKPRSFLYMNLQQEKPRSELGAHAGAWIDVRNVALAHVRSLQVPEAAEERLIISAGGFSWQDVYDAVASVKPEIEGIPRGVPGIERAVISQPHPSKATKLLGIEYVALAESARDTILSVRDLSA</sequence>
<evidence type="ECO:0000259" key="3">
    <source>
        <dbReference type="Pfam" id="PF01370"/>
    </source>
</evidence>
<dbReference type="RefSeq" id="XP_040626951.1">
    <property type="nucleotide sequence ID" value="XM_040767522.1"/>
</dbReference>
<dbReference type="GO" id="GO:0016616">
    <property type="term" value="F:oxidoreductase activity, acting on the CH-OH group of donors, NAD or NADP as acceptor"/>
    <property type="evidence" value="ECO:0007669"/>
    <property type="project" value="TreeGrafter"/>
</dbReference>
<dbReference type="SUPFAM" id="SSF51735">
    <property type="entry name" value="NAD(P)-binding Rossmann-fold domains"/>
    <property type="match status" value="1"/>
</dbReference>
<proteinExistence type="inferred from homology"/>
<dbReference type="InterPro" id="IPR050425">
    <property type="entry name" value="NAD(P)_dehydrat-like"/>
</dbReference>
<comment type="similarity">
    <text evidence="2">Belongs to the NAD(P)-dependent epimerase/dehydratase family. Dihydroflavonol-4-reductase subfamily.</text>
</comment>
<dbReference type="STRING" id="1858805.M5FUX0"/>
<evidence type="ECO:0000256" key="2">
    <source>
        <dbReference type="ARBA" id="ARBA00023445"/>
    </source>
</evidence>
<gene>
    <name evidence="4" type="ORF">DACRYDRAFT_101124</name>
</gene>
<protein>
    <submittedName>
        <fullName evidence="4">D-lactaldehyde dehydrogenase</fullName>
    </submittedName>
</protein>
<evidence type="ECO:0000256" key="1">
    <source>
        <dbReference type="ARBA" id="ARBA00023002"/>
    </source>
</evidence>
<dbReference type="PANTHER" id="PTHR10366">
    <property type="entry name" value="NAD DEPENDENT EPIMERASE/DEHYDRATASE"/>
    <property type="match status" value="1"/>
</dbReference>
<feature type="domain" description="NAD-dependent epimerase/dehydratase" evidence="3">
    <location>
        <begin position="10"/>
        <end position="261"/>
    </location>
</feature>
<dbReference type="Pfam" id="PF01370">
    <property type="entry name" value="Epimerase"/>
    <property type="match status" value="1"/>
</dbReference>
<dbReference type="OMA" id="TRCITAN"/>
<name>M5FUX0_DACPD</name>
<reference evidence="4 5" key="1">
    <citation type="journal article" date="2012" name="Science">
        <title>The Paleozoic origin of enzymatic lignin decomposition reconstructed from 31 fungal genomes.</title>
        <authorList>
            <person name="Floudas D."/>
            <person name="Binder M."/>
            <person name="Riley R."/>
            <person name="Barry K."/>
            <person name="Blanchette R.A."/>
            <person name="Henrissat B."/>
            <person name="Martinez A.T."/>
            <person name="Otillar R."/>
            <person name="Spatafora J.W."/>
            <person name="Yadav J.S."/>
            <person name="Aerts A."/>
            <person name="Benoit I."/>
            <person name="Boyd A."/>
            <person name="Carlson A."/>
            <person name="Copeland A."/>
            <person name="Coutinho P.M."/>
            <person name="de Vries R.P."/>
            <person name="Ferreira P."/>
            <person name="Findley K."/>
            <person name="Foster B."/>
            <person name="Gaskell J."/>
            <person name="Glotzer D."/>
            <person name="Gorecki P."/>
            <person name="Heitman J."/>
            <person name="Hesse C."/>
            <person name="Hori C."/>
            <person name="Igarashi K."/>
            <person name="Jurgens J.A."/>
            <person name="Kallen N."/>
            <person name="Kersten P."/>
            <person name="Kohler A."/>
            <person name="Kuees U."/>
            <person name="Kumar T.K.A."/>
            <person name="Kuo A."/>
            <person name="LaButti K."/>
            <person name="Larrondo L.F."/>
            <person name="Lindquist E."/>
            <person name="Ling A."/>
            <person name="Lombard V."/>
            <person name="Lucas S."/>
            <person name="Lundell T."/>
            <person name="Martin R."/>
            <person name="McLaughlin D.J."/>
            <person name="Morgenstern I."/>
            <person name="Morin E."/>
            <person name="Murat C."/>
            <person name="Nagy L.G."/>
            <person name="Nolan M."/>
            <person name="Ohm R.A."/>
            <person name="Patyshakuliyeva A."/>
            <person name="Rokas A."/>
            <person name="Ruiz-Duenas F.J."/>
            <person name="Sabat G."/>
            <person name="Salamov A."/>
            <person name="Samejima M."/>
            <person name="Schmutz J."/>
            <person name="Slot J.C."/>
            <person name="St John F."/>
            <person name="Stenlid J."/>
            <person name="Sun H."/>
            <person name="Sun S."/>
            <person name="Syed K."/>
            <person name="Tsang A."/>
            <person name="Wiebenga A."/>
            <person name="Young D."/>
            <person name="Pisabarro A."/>
            <person name="Eastwood D.C."/>
            <person name="Martin F."/>
            <person name="Cullen D."/>
            <person name="Grigoriev I.V."/>
            <person name="Hibbett D.S."/>
        </authorList>
    </citation>
    <scope>NUCLEOTIDE SEQUENCE [LARGE SCALE GENOMIC DNA]</scope>
    <source>
        <strain evidence="4 5">DJM-731 SS1</strain>
    </source>
</reference>
<keyword evidence="1" id="KW-0560">Oxidoreductase</keyword>
<dbReference type="PANTHER" id="PTHR10366:SF564">
    <property type="entry name" value="STEROL-4-ALPHA-CARBOXYLATE 3-DEHYDROGENASE, DECARBOXYLATING"/>
    <property type="match status" value="1"/>
</dbReference>
<keyword evidence="5" id="KW-1185">Reference proteome</keyword>
<dbReference type="HOGENOM" id="CLU_007383_9_2_1"/>
<dbReference type="Gene3D" id="3.40.50.720">
    <property type="entry name" value="NAD(P)-binding Rossmann-like Domain"/>
    <property type="match status" value="1"/>
</dbReference>
<organism evidence="4 5">
    <name type="scientific">Dacryopinax primogenitus (strain DJM 731)</name>
    <name type="common">Brown rot fungus</name>
    <dbReference type="NCBI Taxonomy" id="1858805"/>
    <lineage>
        <taxon>Eukaryota</taxon>
        <taxon>Fungi</taxon>
        <taxon>Dikarya</taxon>
        <taxon>Basidiomycota</taxon>
        <taxon>Agaricomycotina</taxon>
        <taxon>Dacrymycetes</taxon>
        <taxon>Dacrymycetales</taxon>
        <taxon>Dacrymycetaceae</taxon>
        <taxon>Dacryopinax</taxon>
    </lineage>
</organism>
<dbReference type="EMBL" id="JH795868">
    <property type="protein sequence ID" value="EJU00054.1"/>
    <property type="molecule type" value="Genomic_DNA"/>
</dbReference>
<evidence type="ECO:0000313" key="5">
    <source>
        <dbReference type="Proteomes" id="UP000030653"/>
    </source>
</evidence>
<dbReference type="AlphaFoldDB" id="M5FUX0"/>